<dbReference type="InterPro" id="IPR014717">
    <property type="entry name" value="Transl_elong_EF1B/ribsomal_bS6"/>
</dbReference>
<dbReference type="GO" id="GO:0006412">
    <property type="term" value="P:translation"/>
    <property type="evidence" value="ECO:0007669"/>
    <property type="project" value="UniProtKB-UniRule"/>
</dbReference>
<keyword evidence="6" id="KW-0699">rRNA-binding</keyword>
<name>A0A7W8DGB2_9BACT</name>
<dbReference type="AlphaFoldDB" id="A0A7W8DGB2"/>
<feature type="region of interest" description="Disordered" evidence="7">
    <location>
        <begin position="110"/>
        <end position="173"/>
    </location>
</feature>
<dbReference type="InterPro" id="IPR000529">
    <property type="entry name" value="Ribosomal_bS6"/>
</dbReference>
<keyword evidence="3 6" id="KW-0687">Ribonucleoprotein</keyword>
<reference evidence="8 9" key="1">
    <citation type="submission" date="2020-08" db="EMBL/GenBank/DDBJ databases">
        <title>Genomic Encyclopedia of Type Strains, Phase IV (KMG-IV): sequencing the most valuable type-strain genomes for metagenomic binning, comparative biology and taxonomic classification.</title>
        <authorList>
            <person name="Goeker M."/>
        </authorList>
    </citation>
    <scope>NUCLEOTIDE SEQUENCE [LARGE SCALE GENOMIC DNA]</scope>
    <source>
        <strain evidence="8 9">DSM 22071</strain>
    </source>
</reference>
<dbReference type="PANTHER" id="PTHR21011:SF1">
    <property type="entry name" value="SMALL RIBOSOMAL SUBUNIT PROTEIN BS6M"/>
    <property type="match status" value="1"/>
</dbReference>
<keyword evidence="2 6" id="KW-0689">Ribosomal protein</keyword>
<proteinExistence type="inferred from homology"/>
<dbReference type="Proteomes" id="UP000528322">
    <property type="component" value="Unassembled WGS sequence"/>
</dbReference>
<evidence type="ECO:0000313" key="9">
    <source>
        <dbReference type="Proteomes" id="UP000528322"/>
    </source>
</evidence>
<comment type="function">
    <text evidence="4 6">Binds together with bS18 to 16S ribosomal RNA.</text>
</comment>
<evidence type="ECO:0000256" key="6">
    <source>
        <dbReference type="HAMAP-Rule" id="MF_00360"/>
    </source>
</evidence>
<dbReference type="SUPFAM" id="SSF54995">
    <property type="entry name" value="Ribosomal protein S6"/>
    <property type="match status" value="1"/>
</dbReference>
<dbReference type="HAMAP" id="MF_00360">
    <property type="entry name" value="Ribosomal_bS6"/>
    <property type="match status" value="1"/>
</dbReference>
<evidence type="ECO:0000256" key="4">
    <source>
        <dbReference type="ARBA" id="ARBA00035104"/>
    </source>
</evidence>
<sequence>MAIYEIMFIAQPDLDEQQLTDFIAKVDGIIGRFDAKVEKFQSMGKKKLAYEIENHSYGHYYLYQIESDSAKVVDELIRNFKINDEVLRYLSVKLDHKALAAQQKAEQARAAAAERAEAGDRGVDADEDVTERDQQPRVKYASKAPETPAAEGQAETVEAEAEAAPQAEETGAQ</sequence>
<gene>
    <name evidence="6" type="primary">rpsF</name>
    <name evidence="8" type="ORF">HNR37_000610</name>
</gene>
<dbReference type="CDD" id="cd00473">
    <property type="entry name" value="bS6"/>
    <property type="match status" value="1"/>
</dbReference>
<feature type="compositionally biased region" description="Basic and acidic residues" evidence="7">
    <location>
        <begin position="112"/>
        <end position="124"/>
    </location>
</feature>
<dbReference type="NCBIfam" id="TIGR00166">
    <property type="entry name" value="S6"/>
    <property type="match status" value="1"/>
</dbReference>
<evidence type="ECO:0000256" key="3">
    <source>
        <dbReference type="ARBA" id="ARBA00023274"/>
    </source>
</evidence>
<dbReference type="PANTHER" id="PTHR21011">
    <property type="entry name" value="MITOCHONDRIAL 28S RIBOSOMAL PROTEIN S6"/>
    <property type="match status" value="1"/>
</dbReference>
<dbReference type="GO" id="GO:0070181">
    <property type="term" value="F:small ribosomal subunit rRNA binding"/>
    <property type="evidence" value="ECO:0007669"/>
    <property type="project" value="TreeGrafter"/>
</dbReference>
<dbReference type="GO" id="GO:0022627">
    <property type="term" value="C:cytosolic small ribosomal subunit"/>
    <property type="evidence" value="ECO:0007669"/>
    <property type="project" value="TreeGrafter"/>
</dbReference>
<evidence type="ECO:0000256" key="2">
    <source>
        <dbReference type="ARBA" id="ARBA00022980"/>
    </source>
</evidence>
<keyword evidence="6" id="KW-0694">RNA-binding</keyword>
<dbReference type="RefSeq" id="WP_183729758.1">
    <property type="nucleotide sequence ID" value="NZ_JACHID010000003.1"/>
</dbReference>
<comment type="caution">
    <text evidence="8">The sequence shown here is derived from an EMBL/GenBank/DDBJ whole genome shotgun (WGS) entry which is preliminary data.</text>
</comment>
<evidence type="ECO:0000313" key="8">
    <source>
        <dbReference type="EMBL" id="MBB5021301.1"/>
    </source>
</evidence>
<keyword evidence="9" id="KW-1185">Reference proteome</keyword>
<protein>
    <recommendedName>
        <fullName evidence="5 6">Small ribosomal subunit protein bS6</fullName>
    </recommendedName>
</protein>
<evidence type="ECO:0000256" key="1">
    <source>
        <dbReference type="ARBA" id="ARBA00009512"/>
    </source>
</evidence>
<dbReference type="InterPro" id="IPR020814">
    <property type="entry name" value="Ribosomal_S6_plastid/chlpt"/>
</dbReference>
<dbReference type="Pfam" id="PF01250">
    <property type="entry name" value="Ribosomal_S6"/>
    <property type="match status" value="1"/>
</dbReference>
<evidence type="ECO:0000256" key="5">
    <source>
        <dbReference type="ARBA" id="ARBA00035294"/>
    </source>
</evidence>
<dbReference type="InterPro" id="IPR035980">
    <property type="entry name" value="Ribosomal_bS6_sf"/>
</dbReference>
<dbReference type="GO" id="GO:0003735">
    <property type="term" value="F:structural constituent of ribosome"/>
    <property type="evidence" value="ECO:0007669"/>
    <property type="project" value="InterPro"/>
</dbReference>
<feature type="compositionally biased region" description="Low complexity" evidence="7">
    <location>
        <begin position="149"/>
        <end position="173"/>
    </location>
</feature>
<dbReference type="Gene3D" id="3.30.70.60">
    <property type="match status" value="1"/>
</dbReference>
<accession>A0A7W8DGB2</accession>
<organism evidence="8 9">
    <name type="scientific">Desulfurispira natronophila</name>
    <dbReference type="NCBI Taxonomy" id="682562"/>
    <lineage>
        <taxon>Bacteria</taxon>
        <taxon>Pseudomonadati</taxon>
        <taxon>Chrysiogenota</taxon>
        <taxon>Chrysiogenia</taxon>
        <taxon>Chrysiogenales</taxon>
        <taxon>Chrysiogenaceae</taxon>
        <taxon>Desulfurispira</taxon>
    </lineage>
</organism>
<dbReference type="EMBL" id="JACHID010000003">
    <property type="protein sequence ID" value="MBB5021301.1"/>
    <property type="molecule type" value="Genomic_DNA"/>
</dbReference>
<comment type="similarity">
    <text evidence="1 6">Belongs to the bacterial ribosomal protein bS6 family.</text>
</comment>
<evidence type="ECO:0000256" key="7">
    <source>
        <dbReference type="SAM" id="MobiDB-lite"/>
    </source>
</evidence>